<gene>
    <name evidence="1" type="ORF">LR394_34765</name>
</gene>
<dbReference type="Proteomes" id="UP001138997">
    <property type="component" value="Unassembled WGS sequence"/>
</dbReference>
<dbReference type="PANTHER" id="PTHR38436:SF1">
    <property type="entry name" value="ESTER CYCLASE"/>
    <property type="match status" value="1"/>
</dbReference>
<dbReference type="EMBL" id="JAJOMB010000026">
    <property type="protein sequence ID" value="MCD5316071.1"/>
    <property type="molecule type" value="Genomic_DNA"/>
</dbReference>
<sequence length="128" mass="14854">MSEALERIYRAYVAALNERRLDDLGQFVHDQLTYNDQAWTLAQYHERLADDLRRIPDLHYDIHNLLTGPDQVAARLWFDCSPQGEFLGIAVNGRRVAFAEHVFYRFRGGRIAEVHSLIDTQGIRNQLA</sequence>
<comment type="caution">
    <text evidence="1">The sequence shown here is derived from an EMBL/GenBank/DDBJ whole genome shotgun (WGS) entry which is preliminary data.</text>
</comment>
<proteinExistence type="predicted"/>
<name>A0A9X1NMY3_9ACTN</name>
<dbReference type="InterPro" id="IPR032710">
    <property type="entry name" value="NTF2-like_dom_sf"/>
</dbReference>
<dbReference type="AlphaFoldDB" id="A0A9X1NMY3"/>
<evidence type="ECO:0000313" key="1">
    <source>
        <dbReference type="EMBL" id="MCD5316071.1"/>
    </source>
</evidence>
<dbReference type="PANTHER" id="PTHR38436">
    <property type="entry name" value="POLYKETIDE CYCLASE SNOAL-LIKE DOMAIN"/>
    <property type="match status" value="1"/>
</dbReference>
<dbReference type="Gene3D" id="3.10.450.50">
    <property type="match status" value="1"/>
</dbReference>
<dbReference type="SUPFAM" id="SSF54427">
    <property type="entry name" value="NTF2-like"/>
    <property type="match status" value="1"/>
</dbReference>
<organism evidence="1 2">
    <name type="scientific">Kineosporia babensis</name>
    <dbReference type="NCBI Taxonomy" id="499548"/>
    <lineage>
        <taxon>Bacteria</taxon>
        <taxon>Bacillati</taxon>
        <taxon>Actinomycetota</taxon>
        <taxon>Actinomycetes</taxon>
        <taxon>Kineosporiales</taxon>
        <taxon>Kineosporiaceae</taxon>
        <taxon>Kineosporia</taxon>
    </lineage>
</organism>
<accession>A0A9X1NMY3</accession>
<protein>
    <submittedName>
        <fullName evidence="1">Ester cyclase</fullName>
    </submittedName>
</protein>
<dbReference type="GO" id="GO:0030638">
    <property type="term" value="P:polyketide metabolic process"/>
    <property type="evidence" value="ECO:0007669"/>
    <property type="project" value="InterPro"/>
</dbReference>
<dbReference type="RefSeq" id="WP_231448925.1">
    <property type="nucleotide sequence ID" value="NZ_JAJOMB010000026.1"/>
</dbReference>
<evidence type="ECO:0000313" key="2">
    <source>
        <dbReference type="Proteomes" id="UP001138997"/>
    </source>
</evidence>
<dbReference type="Pfam" id="PF07366">
    <property type="entry name" value="SnoaL"/>
    <property type="match status" value="1"/>
</dbReference>
<dbReference type="InterPro" id="IPR009959">
    <property type="entry name" value="Cyclase_SnoaL-like"/>
</dbReference>
<reference evidence="1" key="1">
    <citation type="submission" date="2021-11" db="EMBL/GenBank/DDBJ databases">
        <title>Streptomyces corallinus and Kineosporia corallina sp. nov., two new coral-derived marine actinobacteria.</title>
        <authorList>
            <person name="Buangrab K."/>
            <person name="Sutthacheep M."/>
            <person name="Yeemin T."/>
            <person name="Harunari E."/>
            <person name="Igarashi Y."/>
            <person name="Sripreechasak P."/>
            <person name="Kanchanasin P."/>
            <person name="Tanasupawat S."/>
            <person name="Phongsopitanun W."/>
        </authorList>
    </citation>
    <scope>NUCLEOTIDE SEQUENCE</scope>
    <source>
        <strain evidence="1">JCM 31032</strain>
    </source>
</reference>
<keyword evidence="2" id="KW-1185">Reference proteome</keyword>